<dbReference type="AlphaFoldDB" id="A0A9P8K1X0"/>
<keyword evidence="11" id="KW-1185">Reference proteome</keyword>
<evidence type="ECO:0000259" key="9">
    <source>
        <dbReference type="PROSITE" id="PS50157"/>
    </source>
</evidence>
<name>A0A9P8K1X0_AURME</name>
<dbReference type="InterPro" id="IPR036236">
    <property type="entry name" value="Znf_C2H2_sf"/>
</dbReference>
<organism evidence="10 11">
    <name type="scientific">Aureobasidium melanogenum</name>
    <name type="common">Aureobasidium pullulans var. melanogenum</name>
    <dbReference type="NCBI Taxonomy" id="46634"/>
    <lineage>
        <taxon>Eukaryota</taxon>
        <taxon>Fungi</taxon>
        <taxon>Dikarya</taxon>
        <taxon>Ascomycota</taxon>
        <taxon>Pezizomycotina</taxon>
        <taxon>Dothideomycetes</taxon>
        <taxon>Dothideomycetidae</taxon>
        <taxon>Dothideales</taxon>
        <taxon>Saccotheciaceae</taxon>
        <taxon>Aureobasidium</taxon>
    </lineage>
</organism>
<comment type="subcellular location">
    <subcellularLocation>
        <location evidence="1">Nucleus</location>
    </subcellularLocation>
</comment>
<evidence type="ECO:0000256" key="3">
    <source>
        <dbReference type="ARBA" id="ARBA00022737"/>
    </source>
</evidence>
<dbReference type="GO" id="GO:0005634">
    <property type="term" value="C:nucleus"/>
    <property type="evidence" value="ECO:0007669"/>
    <property type="project" value="UniProtKB-SubCell"/>
</dbReference>
<dbReference type="GO" id="GO:0000981">
    <property type="term" value="F:DNA-binding transcription factor activity, RNA polymerase II-specific"/>
    <property type="evidence" value="ECO:0007669"/>
    <property type="project" value="InterPro"/>
</dbReference>
<dbReference type="PROSITE" id="PS00028">
    <property type="entry name" value="ZINC_FINGER_C2H2_1"/>
    <property type="match status" value="2"/>
</dbReference>
<dbReference type="SMART" id="SM00355">
    <property type="entry name" value="ZnF_C2H2"/>
    <property type="match status" value="2"/>
</dbReference>
<feature type="domain" description="C2H2-type" evidence="9">
    <location>
        <begin position="35"/>
        <end position="64"/>
    </location>
</feature>
<keyword evidence="3" id="KW-0677">Repeat</keyword>
<dbReference type="Proteomes" id="UP000729357">
    <property type="component" value="Unassembled WGS sequence"/>
</dbReference>
<protein>
    <submittedName>
        <fullName evidence="10">C2H2 type zinc finger domain protein</fullName>
    </submittedName>
</protein>
<evidence type="ECO:0000256" key="4">
    <source>
        <dbReference type="ARBA" id="ARBA00022771"/>
    </source>
</evidence>
<dbReference type="CDD" id="cd12148">
    <property type="entry name" value="fungal_TF_MHR"/>
    <property type="match status" value="1"/>
</dbReference>
<keyword evidence="6" id="KW-0539">Nucleus</keyword>
<evidence type="ECO:0000256" key="2">
    <source>
        <dbReference type="ARBA" id="ARBA00022723"/>
    </source>
</evidence>
<dbReference type="PANTHER" id="PTHR40626:SF14">
    <property type="entry name" value="C2H2 TYPE ZINC FINGER DOMAIN PROTEIN (AFU_ORTHOLOGUE AFUA_1G02360)"/>
    <property type="match status" value="1"/>
</dbReference>
<proteinExistence type="predicted"/>
<evidence type="ECO:0000313" key="11">
    <source>
        <dbReference type="Proteomes" id="UP000729357"/>
    </source>
</evidence>
<dbReference type="Gene3D" id="3.30.160.60">
    <property type="entry name" value="Classic Zinc Finger"/>
    <property type="match status" value="2"/>
</dbReference>
<dbReference type="GO" id="GO:0000785">
    <property type="term" value="C:chromatin"/>
    <property type="evidence" value="ECO:0007669"/>
    <property type="project" value="TreeGrafter"/>
</dbReference>
<dbReference type="InterPro" id="IPR013087">
    <property type="entry name" value="Znf_C2H2_type"/>
</dbReference>
<feature type="non-terminal residue" evidence="10">
    <location>
        <position position="727"/>
    </location>
</feature>
<evidence type="ECO:0000256" key="1">
    <source>
        <dbReference type="ARBA" id="ARBA00004123"/>
    </source>
</evidence>
<gene>
    <name evidence="10" type="ORF">KCU98_g1151</name>
</gene>
<reference evidence="10" key="2">
    <citation type="submission" date="2021-08" db="EMBL/GenBank/DDBJ databases">
        <authorList>
            <person name="Gostincar C."/>
            <person name="Sun X."/>
            <person name="Song Z."/>
            <person name="Gunde-Cimerman N."/>
        </authorList>
    </citation>
    <scope>NUCLEOTIDE SEQUENCE</scope>
    <source>
        <strain evidence="10">EXF-9298</strain>
    </source>
</reference>
<keyword evidence="4 7" id="KW-0863">Zinc-finger</keyword>
<dbReference type="EMBL" id="JAHFXS010000032">
    <property type="protein sequence ID" value="KAG9990413.1"/>
    <property type="molecule type" value="Genomic_DNA"/>
</dbReference>
<dbReference type="Pfam" id="PF00096">
    <property type="entry name" value="zf-C2H2"/>
    <property type="match status" value="1"/>
</dbReference>
<dbReference type="FunFam" id="3.30.160.60:FF:002343">
    <property type="entry name" value="Zinc finger protein 33A"/>
    <property type="match status" value="1"/>
</dbReference>
<sequence>MGDREGVQGETTLWSAGEDGQELTSRLAGPGAKKFKCRQQGCPYSFAKSEHRKRHERTHSGCKPFACAACGRQFARKDSLTRHLRLHAPSEDGSIATDGPLHEDSIAADDDDSTRPTAPVRIDVALDHGQDSTGGSWAPANMFTDTPLSIDPLWEEIFQQFQADPTLARVVTPFMTAAPPVPPVGEYDAAAIAQPHVQHSCELVIQHALSSLNTTIRSLPSDLATAWGPQGESRLALEMRDCLDIFLSRFSRILPIVHEPTFDPSQTAPSTLLLMLALGSGLLASNAAVSRAESLWSLAHAGAITSWPTMLSSQGSYDPCPGVQLVLTAAFGQIYAILSSNIRLRTTAQVVHPLGFHWARQSCMYNYHYNFDMTPQNDPSVPLDTTWRKWAAAEVQLRAVLALYILDGQIAQLSGTCTCVRHSINALPMPSTRAVFAAPDATTWKTEMSRSMTVKSNFRDFISALYKNESVLPGMQHVSPFAIRVVLESFQSFASERLDAGGDAIGSPSQQDTADAMIRLYRACIQGSEQQDDLALRWHSILGFSMFTDIHMLCGQLCTRYSVSQQLCMSNITNPSREAWPEIEPWTESYGGRVTLIHSLLISDKLKSLASEFATGMHLPLCIFSAAVVVLAYLSAGRDSIAVPDVIDWQTSDEICTGDFGDHSEATIRSRTETLRFCNNITDDGWKLRRLRVELQGLRVQLRILGTTWGVCEPMEATLDLLTKAVL</sequence>
<accession>A0A9P8K1X0</accession>
<dbReference type="PANTHER" id="PTHR40626">
    <property type="entry name" value="MIP31509P"/>
    <property type="match status" value="1"/>
</dbReference>
<dbReference type="InterPro" id="IPR051059">
    <property type="entry name" value="VerF-like"/>
</dbReference>
<comment type="caution">
    <text evidence="10">The sequence shown here is derived from an EMBL/GenBank/DDBJ whole genome shotgun (WGS) entry which is preliminary data.</text>
</comment>
<keyword evidence="5" id="KW-0862">Zinc</keyword>
<reference evidence="10" key="1">
    <citation type="journal article" date="2021" name="J Fungi (Basel)">
        <title>Virulence traits and population genomics of the black yeast Aureobasidium melanogenum.</title>
        <authorList>
            <person name="Cernosa A."/>
            <person name="Sun X."/>
            <person name="Gostincar C."/>
            <person name="Fang C."/>
            <person name="Gunde-Cimerman N."/>
            <person name="Song Z."/>
        </authorList>
    </citation>
    <scope>NUCLEOTIDE SEQUENCE</scope>
    <source>
        <strain evidence="10">EXF-9298</strain>
    </source>
</reference>
<evidence type="ECO:0000256" key="6">
    <source>
        <dbReference type="ARBA" id="ARBA00023242"/>
    </source>
</evidence>
<feature type="region of interest" description="Disordered" evidence="8">
    <location>
        <begin position="88"/>
        <end position="117"/>
    </location>
</feature>
<evidence type="ECO:0000256" key="7">
    <source>
        <dbReference type="PROSITE-ProRule" id="PRU00042"/>
    </source>
</evidence>
<dbReference type="SUPFAM" id="SSF57667">
    <property type="entry name" value="beta-beta-alpha zinc fingers"/>
    <property type="match status" value="1"/>
</dbReference>
<dbReference type="InterPro" id="IPR007219">
    <property type="entry name" value="XnlR_reg_dom"/>
</dbReference>
<evidence type="ECO:0000256" key="8">
    <source>
        <dbReference type="SAM" id="MobiDB-lite"/>
    </source>
</evidence>
<dbReference type="PROSITE" id="PS50157">
    <property type="entry name" value="ZINC_FINGER_C2H2_2"/>
    <property type="match status" value="2"/>
</dbReference>
<keyword evidence="2" id="KW-0479">Metal-binding</keyword>
<evidence type="ECO:0000256" key="5">
    <source>
        <dbReference type="ARBA" id="ARBA00022833"/>
    </source>
</evidence>
<dbReference type="GO" id="GO:0000978">
    <property type="term" value="F:RNA polymerase II cis-regulatory region sequence-specific DNA binding"/>
    <property type="evidence" value="ECO:0007669"/>
    <property type="project" value="InterPro"/>
</dbReference>
<dbReference type="Pfam" id="PF04082">
    <property type="entry name" value="Fungal_trans"/>
    <property type="match status" value="1"/>
</dbReference>
<feature type="domain" description="C2H2-type" evidence="9">
    <location>
        <begin position="65"/>
        <end position="92"/>
    </location>
</feature>
<evidence type="ECO:0000313" key="10">
    <source>
        <dbReference type="EMBL" id="KAG9990413.1"/>
    </source>
</evidence>
<dbReference type="GO" id="GO:0006351">
    <property type="term" value="P:DNA-templated transcription"/>
    <property type="evidence" value="ECO:0007669"/>
    <property type="project" value="InterPro"/>
</dbReference>
<dbReference type="GO" id="GO:0008270">
    <property type="term" value="F:zinc ion binding"/>
    <property type="evidence" value="ECO:0007669"/>
    <property type="project" value="UniProtKB-KW"/>
</dbReference>